<evidence type="ECO:0000256" key="1">
    <source>
        <dbReference type="SAM" id="MobiDB-lite"/>
    </source>
</evidence>
<comment type="caution">
    <text evidence="2">The sequence shown here is derived from an EMBL/GenBank/DDBJ whole genome shotgun (WGS) entry which is preliminary data.</text>
</comment>
<evidence type="ECO:0000313" key="3">
    <source>
        <dbReference type="Proteomes" id="UP001530377"/>
    </source>
</evidence>
<sequence>MGETTVLKLTGDHEMTGSRGDGSNPMNPGQRRSRKSPGWPSTTRRDMINPTDLRSLGTLGAGDGDSVGGRNLSEVAGPKISPSKRKKMLVTALPTMKPLGRRGRQHGTGSRESDRFTVPLDLRSGVEV</sequence>
<reference evidence="2 3" key="1">
    <citation type="submission" date="2024-10" db="EMBL/GenBank/DDBJ databases">
        <title>Updated reference genomes for cyclostephanoid diatoms.</title>
        <authorList>
            <person name="Roberts W.R."/>
            <person name="Alverson A.J."/>
        </authorList>
    </citation>
    <scope>NUCLEOTIDE SEQUENCE [LARGE SCALE GENOMIC DNA]</scope>
    <source>
        <strain evidence="2 3">AJA228-03</strain>
    </source>
</reference>
<dbReference type="AlphaFoldDB" id="A0ABD3RXW8"/>
<dbReference type="Proteomes" id="UP001530377">
    <property type="component" value="Unassembled WGS sequence"/>
</dbReference>
<organism evidence="2 3">
    <name type="scientific">Cyclostephanos tholiformis</name>
    <dbReference type="NCBI Taxonomy" id="382380"/>
    <lineage>
        <taxon>Eukaryota</taxon>
        <taxon>Sar</taxon>
        <taxon>Stramenopiles</taxon>
        <taxon>Ochrophyta</taxon>
        <taxon>Bacillariophyta</taxon>
        <taxon>Coscinodiscophyceae</taxon>
        <taxon>Thalassiosirophycidae</taxon>
        <taxon>Stephanodiscales</taxon>
        <taxon>Stephanodiscaceae</taxon>
        <taxon>Cyclostephanos</taxon>
    </lineage>
</organism>
<protein>
    <submittedName>
        <fullName evidence="2">Uncharacterized protein</fullName>
    </submittedName>
</protein>
<proteinExistence type="predicted"/>
<evidence type="ECO:0000313" key="2">
    <source>
        <dbReference type="EMBL" id="KAL3817094.1"/>
    </source>
</evidence>
<name>A0ABD3RXW8_9STRA</name>
<keyword evidence="3" id="KW-1185">Reference proteome</keyword>
<gene>
    <name evidence="2" type="ORF">ACHAXA_009925</name>
</gene>
<accession>A0ABD3RXW8</accession>
<dbReference type="EMBL" id="JALLPB020000119">
    <property type="protein sequence ID" value="KAL3817094.1"/>
    <property type="molecule type" value="Genomic_DNA"/>
</dbReference>
<feature type="region of interest" description="Disordered" evidence="1">
    <location>
        <begin position="1"/>
        <end position="128"/>
    </location>
</feature>